<sequence length="38" mass="4244">ATRRRRRLSGAGRHGGSSRASERCWPTARRAHPQSSQV</sequence>
<dbReference type="EMBL" id="CADCTX010000298">
    <property type="protein sequence ID" value="CAA9311853.1"/>
    <property type="molecule type" value="Genomic_DNA"/>
</dbReference>
<gene>
    <name evidence="2" type="ORF">AVDCRST_MAG40-1026</name>
</gene>
<evidence type="ECO:0000313" key="2">
    <source>
        <dbReference type="EMBL" id="CAA9311853.1"/>
    </source>
</evidence>
<proteinExistence type="predicted"/>
<feature type="region of interest" description="Disordered" evidence="1">
    <location>
        <begin position="1"/>
        <end position="38"/>
    </location>
</feature>
<reference evidence="2" key="1">
    <citation type="submission" date="2020-02" db="EMBL/GenBank/DDBJ databases">
        <authorList>
            <person name="Meier V. D."/>
        </authorList>
    </citation>
    <scope>NUCLEOTIDE SEQUENCE</scope>
    <source>
        <strain evidence="2">AVDCRST_MAG40</strain>
    </source>
</reference>
<organism evidence="2">
    <name type="scientific">uncultured Gemmatimonadaceae bacterium</name>
    <dbReference type="NCBI Taxonomy" id="246130"/>
    <lineage>
        <taxon>Bacteria</taxon>
        <taxon>Pseudomonadati</taxon>
        <taxon>Gemmatimonadota</taxon>
        <taxon>Gemmatimonadia</taxon>
        <taxon>Gemmatimonadales</taxon>
        <taxon>Gemmatimonadaceae</taxon>
        <taxon>environmental samples</taxon>
    </lineage>
</organism>
<protein>
    <submittedName>
        <fullName evidence="2">Uncharacterized protein</fullName>
    </submittedName>
</protein>
<name>A0A6J4KR00_9BACT</name>
<feature type="non-terminal residue" evidence="2">
    <location>
        <position position="1"/>
    </location>
</feature>
<dbReference type="AlphaFoldDB" id="A0A6J4KR00"/>
<feature type="non-terminal residue" evidence="2">
    <location>
        <position position="38"/>
    </location>
</feature>
<evidence type="ECO:0000256" key="1">
    <source>
        <dbReference type="SAM" id="MobiDB-lite"/>
    </source>
</evidence>
<accession>A0A6J4KR00</accession>